<evidence type="ECO:0000256" key="8">
    <source>
        <dbReference type="ARBA" id="ARBA00040151"/>
    </source>
</evidence>
<dbReference type="InterPro" id="IPR011016">
    <property type="entry name" value="Znf_RING-CH"/>
</dbReference>
<evidence type="ECO:0000256" key="10">
    <source>
        <dbReference type="ARBA" id="ARBA00043185"/>
    </source>
</evidence>
<dbReference type="SMART" id="SM00744">
    <property type="entry name" value="RINGv"/>
    <property type="match status" value="1"/>
</dbReference>
<name>A0ABQ7SD19_9ACAR</name>
<evidence type="ECO:0000256" key="4">
    <source>
        <dbReference type="ARBA" id="ARBA00022771"/>
    </source>
</evidence>
<dbReference type="EMBL" id="JAIFTH010000011">
    <property type="protein sequence ID" value="KAG9511310.1"/>
    <property type="molecule type" value="Genomic_DNA"/>
</dbReference>
<evidence type="ECO:0000256" key="7">
    <source>
        <dbReference type="ARBA" id="ARBA00023136"/>
    </source>
</evidence>
<keyword evidence="6 12" id="KW-1133">Transmembrane helix</keyword>
<evidence type="ECO:0000259" key="13">
    <source>
        <dbReference type="PROSITE" id="PS51292"/>
    </source>
</evidence>
<dbReference type="InterPro" id="IPR013083">
    <property type="entry name" value="Znf_RING/FYVE/PHD"/>
</dbReference>
<evidence type="ECO:0000256" key="2">
    <source>
        <dbReference type="ARBA" id="ARBA00022692"/>
    </source>
</evidence>
<keyword evidence="5" id="KW-0862">Zinc</keyword>
<keyword evidence="7 12" id="KW-0472">Membrane</keyword>
<keyword evidence="4" id="KW-0863">Zinc-finger</keyword>
<protein>
    <recommendedName>
        <fullName evidence="8">E3 ubiquitin-protein ligase MARCHF5</fullName>
    </recommendedName>
    <alternativeName>
        <fullName evidence="10">Membrane-associated RING finger protein 5</fullName>
    </alternativeName>
    <alternativeName>
        <fullName evidence="9">Membrane-associated RING-CH protein V</fullName>
    </alternativeName>
    <alternativeName>
        <fullName evidence="11">RING-type E3 ubiquitin transferase MARCHF5</fullName>
    </alternativeName>
</protein>
<proteinExistence type="predicted"/>
<keyword evidence="2 12" id="KW-0812">Transmembrane</keyword>
<comment type="subcellular location">
    <subcellularLocation>
        <location evidence="1">Membrane</location>
        <topology evidence="1">Multi-pass membrane protein</topology>
    </subcellularLocation>
</comment>
<reference evidence="14 15" key="1">
    <citation type="submission" date="2020-10" db="EMBL/GenBank/DDBJ databases">
        <authorList>
            <person name="Klimov P.B."/>
            <person name="Dyachkov S.M."/>
            <person name="Chetverikov P.E."/>
        </authorList>
    </citation>
    <scope>NUCLEOTIDE SEQUENCE [LARGE SCALE GENOMIC DNA]</scope>
    <source>
        <strain evidence="14">BMOC 18-1129-001#AD2665</strain>
        <tissue evidence="14">Entire mites</tissue>
    </source>
</reference>
<accession>A0ABQ7SD19</accession>
<feature type="domain" description="RING-CH-type" evidence="13">
    <location>
        <begin position="21"/>
        <end position="93"/>
    </location>
</feature>
<dbReference type="SUPFAM" id="SSF57850">
    <property type="entry name" value="RING/U-box"/>
    <property type="match status" value="1"/>
</dbReference>
<evidence type="ECO:0000256" key="1">
    <source>
        <dbReference type="ARBA" id="ARBA00004141"/>
    </source>
</evidence>
<evidence type="ECO:0000256" key="3">
    <source>
        <dbReference type="ARBA" id="ARBA00022723"/>
    </source>
</evidence>
<evidence type="ECO:0000313" key="14">
    <source>
        <dbReference type="EMBL" id="KAG9511310.1"/>
    </source>
</evidence>
<keyword evidence="3" id="KW-0479">Metal-binding</keyword>
<dbReference type="Gene3D" id="3.30.40.10">
    <property type="entry name" value="Zinc/RING finger domain, C3HC4 (zinc finger)"/>
    <property type="match status" value="1"/>
</dbReference>
<dbReference type="Proteomes" id="UP000825002">
    <property type="component" value="Unassembled WGS sequence"/>
</dbReference>
<evidence type="ECO:0000256" key="9">
    <source>
        <dbReference type="ARBA" id="ARBA00043044"/>
    </source>
</evidence>
<organism evidence="14 15">
    <name type="scientific">Fragariocoptes setiger</name>
    <dbReference type="NCBI Taxonomy" id="1670756"/>
    <lineage>
        <taxon>Eukaryota</taxon>
        <taxon>Metazoa</taxon>
        <taxon>Ecdysozoa</taxon>
        <taxon>Arthropoda</taxon>
        <taxon>Chelicerata</taxon>
        <taxon>Arachnida</taxon>
        <taxon>Acari</taxon>
        <taxon>Acariformes</taxon>
        <taxon>Trombidiformes</taxon>
        <taxon>Prostigmata</taxon>
        <taxon>Eupodina</taxon>
        <taxon>Eriophyoidea</taxon>
        <taxon>Phytoptidae</taxon>
        <taxon>Fragariocoptes</taxon>
    </lineage>
</organism>
<dbReference type="PROSITE" id="PS51292">
    <property type="entry name" value="ZF_RING_CH"/>
    <property type="match status" value="1"/>
</dbReference>
<feature type="transmembrane region" description="Helical" evidence="12">
    <location>
        <begin position="109"/>
        <end position="137"/>
    </location>
</feature>
<feature type="transmembrane region" description="Helical" evidence="12">
    <location>
        <begin position="157"/>
        <end position="177"/>
    </location>
</feature>
<sequence>MDEIYEEPSTSTAGQRNQQTLAAYETRQCWVCFGTDNDDDDRRENRWVCPCQCRGTMKWVHEECLQRWVDEKQKRAGSSRVHCSQCNREYLIAFPPNSNIVKMLERYELFLYSSSPFVAVTGVVAGIYWCCMSWGTLCMFQIMGQEEGGRVLDESDPLLLLIGLPSIPIMLVLAKLIKWEDLVLKCWRTRTPKIPPILSYILGEPPTNPRANCDDILVERSYSEPVGCARMICGALLLPSMASFVGKLLFRRVTSSTLQRSLLGGLTFLLIKGAIKIYLRKSQYIRFSQRIIKDYPHDTNSGTPYVDNSSFETVSSSSQSSLIDDINYGDDMMRSPSPNSGRTLFRMYFQIRSISMG</sequence>
<evidence type="ECO:0000256" key="6">
    <source>
        <dbReference type="ARBA" id="ARBA00022989"/>
    </source>
</evidence>
<gene>
    <name evidence="14" type="primary">March5</name>
    <name evidence="14" type="ORF">GZH46_00110</name>
</gene>
<keyword evidence="15" id="KW-1185">Reference proteome</keyword>
<dbReference type="Pfam" id="PF12906">
    <property type="entry name" value="RINGv"/>
    <property type="match status" value="1"/>
</dbReference>
<evidence type="ECO:0000256" key="11">
    <source>
        <dbReference type="ARBA" id="ARBA00043231"/>
    </source>
</evidence>
<comment type="caution">
    <text evidence="14">The sequence shown here is derived from an EMBL/GenBank/DDBJ whole genome shotgun (WGS) entry which is preliminary data.</text>
</comment>
<evidence type="ECO:0000313" key="15">
    <source>
        <dbReference type="Proteomes" id="UP000825002"/>
    </source>
</evidence>
<evidence type="ECO:0000256" key="5">
    <source>
        <dbReference type="ARBA" id="ARBA00022833"/>
    </source>
</evidence>
<dbReference type="PANTHER" id="PTHR46283">
    <property type="entry name" value="E3 UBIQUITIN-PROTEIN LIGASE MARCH5"/>
    <property type="match status" value="1"/>
</dbReference>
<evidence type="ECO:0000256" key="12">
    <source>
        <dbReference type="SAM" id="Phobius"/>
    </source>
</evidence>